<dbReference type="GO" id="GO:0005524">
    <property type="term" value="F:ATP binding"/>
    <property type="evidence" value="ECO:0007669"/>
    <property type="project" value="UniProtKB-KW"/>
</dbReference>
<name>A0A1N6E510_9BACT</name>
<keyword evidence="2" id="KW-0378">Hydrolase</keyword>
<dbReference type="STRING" id="226505.SAMN05444394_1725"/>
<dbReference type="SUPFAM" id="SSF50891">
    <property type="entry name" value="Cyclophilin-like"/>
    <property type="match status" value="1"/>
</dbReference>
<dbReference type="PANTHER" id="PTHR34698">
    <property type="entry name" value="5-OXOPROLINASE SUBUNIT B"/>
    <property type="match status" value="1"/>
</dbReference>
<dbReference type="GO" id="GO:0016787">
    <property type="term" value="F:hydrolase activity"/>
    <property type="evidence" value="ECO:0007669"/>
    <property type="project" value="UniProtKB-KW"/>
</dbReference>
<feature type="domain" description="Carboxyltransferase" evidence="4">
    <location>
        <begin position="7"/>
        <end position="202"/>
    </location>
</feature>
<dbReference type="OrthoDB" id="9778567at2"/>
<organism evidence="5 6">
    <name type="scientific">Algoriphagus halophilus</name>
    <dbReference type="NCBI Taxonomy" id="226505"/>
    <lineage>
        <taxon>Bacteria</taxon>
        <taxon>Pseudomonadati</taxon>
        <taxon>Bacteroidota</taxon>
        <taxon>Cytophagia</taxon>
        <taxon>Cytophagales</taxon>
        <taxon>Cyclobacteriaceae</taxon>
        <taxon>Algoriphagus</taxon>
    </lineage>
</organism>
<evidence type="ECO:0000259" key="4">
    <source>
        <dbReference type="SMART" id="SM00796"/>
    </source>
</evidence>
<dbReference type="InterPro" id="IPR010016">
    <property type="entry name" value="PxpB"/>
</dbReference>
<evidence type="ECO:0000313" key="6">
    <source>
        <dbReference type="Proteomes" id="UP000185221"/>
    </source>
</evidence>
<evidence type="ECO:0000313" key="5">
    <source>
        <dbReference type="EMBL" id="SIN78120.1"/>
    </source>
</evidence>
<evidence type="ECO:0000256" key="1">
    <source>
        <dbReference type="ARBA" id="ARBA00022741"/>
    </source>
</evidence>
<dbReference type="RefSeq" id="WP_074224425.1">
    <property type="nucleotide sequence ID" value="NZ_FSRC01000001.1"/>
</dbReference>
<dbReference type="EMBL" id="FSRC01000001">
    <property type="protein sequence ID" value="SIN78120.1"/>
    <property type="molecule type" value="Genomic_DNA"/>
</dbReference>
<dbReference type="InterPro" id="IPR003833">
    <property type="entry name" value="CT_C_D"/>
</dbReference>
<reference evidence="6" key="1">
    <citation type="submission" date="2016-11" db="EMBL/GenBank/DDBJ databases">
        <authorList>
            <person name="Varghese N."/>
            <person name="Submissions S."/>
        </authorList>
    </citation>
    <scope>NUCLEOTIDE SEQUENCE [LARGE SCALE GENOMIC DNA]</scope>
    <source>
        <strain evidence="6">DSM 15292</strain>
    </source>
</reference>
<dbReference type="PANTHER" id="PTHR34698:SF2">
    <property type="entry name" value="5-OXOPROLINASE SUBUNIT B"/>
    <property type="match status" value="1"/>
</dbReference>
<sequence length="232" mass="26105">MKPIHSIITPTLSEIKWNLEISDLLLQKQLALKSILESHFQKNILEIRVGFKTLGISWKSKLPFKEVQALMDQFEEMEEYAPLSNKVWQIPACYDVDLGRDLENLASAKGLEVEALIDLHSKNNYRLHFYGFLPGFMYLQGLPNVLFTPRKSVPDASVPAGSIAIGGNQTGIYPSDSPGGWHLIGQTPIILFDPSNSPPVWASPGDLIKFNPITLEEFKSIQQDPHQPVWKK</sequence>
<accession>A0A1N6E510</accession>
<dbReference type="SMART" id="SM00796">
    <property type="entry name" value="AHS1"/>
    <property type="match status" value="1"/>
</dbReference>
<dbReference type="NCBIfam" id="TIGR00370">
    <property type="entry name" value="5-oxoprolinase subunit PxpB"/>
    <property type="match status" value="1"/>
</dbReference>
<dbReference type="Pfam" id="PF02682">
    <property type="entry name" value="CT_C_D"/>
    <property type="match status" value="1"/>
</dbReference>
<keyword evidence="6" id="KW-1185">Reference proteome</keyword>
<proteinExistence type="predicted"/>
<evidence type="ECO:0000256" key="2">
    <source>
        <dbReference type="ARBA" id="ARBA00022801"/>
    </source>
</evidence>
<keyword evidence="3" id="KW-0067">ATP-binding</keyword>
<dbReference type="AlphaFoldDB" id="A0A1N6E510"/>
<gene>
    <name evidence="5" type="ORF">SAMN05444394_1725</name>
</gene>
<keyword evidence="1" id="KW-0547">Nucleotide-binding</keyword>
<protein>
    <submittedName>
        <fullName evidence="5">Inhibitor of KinA</fullName>
    </submittedName>
</protein>
<dbReference type="InterPro" id="IPR029000">
    <property type="entry name" value="Cyclophilin-like_dom_sf"/>
</dbReference>
<dbReference type="Proteomes" id="UP000185221">
    <property type="component" value="Unassembled WGS sequence"/>
</dbReference>
<evidence type="ECO:0000256" key="3">
    <source>
        <dbReference type="ARBA" id="ARBA00022840"/>
    </source>
</evidence>
<dbReference type="Gene3D" id="2.40.100.10">
    <property type="entry name" value="Cyclophilin-like"/>
    <property type="match status" value="1"/>
</dbReference>